<evidence type="ECO:0000256" key="4">
    <source>
        <dbReference type="ARBA" id="ARBA00022448"/>
    </source>
</evidence>
<protein>
    <recommendedName>
        <fullName evidence="3 9">Conserved oligomeric Golgi complex subunit 6</fullName>
        <shortName evidence="9">COG complex subunit 6</shortName>
    </recommendedName>
    <alternativeName>
        <fullName evidence="8 9">Component of oligomeric Golgi complex 6</fullName>
    </alternativeName>
</protein>
<dbReference type="GO" id="GO:0017119">
    <property type="term" value="C:Golgi transport complex"/>
    <property type="evidence" value="ECO:0007669"/>
    <property type="project" value="UniProtKB-UniRule"/>
</dbReference>
<keyword evidence="7 9" id="KW-0472">Membrane</keyword>
<name>C1EEF9_MICCC</name>
<sequence>MATQLAPGLARKVKKVLETRADTPETIACLKGLSEFYGENTPAARRGLRSSIERRGLDINREFLEASGQAQEALAVVDAQLEGLLSGCRRIANVLDKSRERTGNLLDETARFNNNLAKIEERKKMLETFLVDYQLTDEEISALRTDDQITEKFFSALARVQEIHGNCRQLLRTHHQRAGLELMDVMASYQENAHERLARWVQGECKTLAEEDGPDVPDLLTRAMTALKSRPVLHRYCIEEVSRTRHNALFRRFISALTKGGPGGVPRPIEVHATDPRRYAGDMLGWLHQAAAGEKELVAALLATEGDDGDEEKNGDEEKDGDKEKNGGEEHKEGAGVDEEEEAADPEAVLDRILEGVCRPFKVRLEQALNASPTALVAYQLANLLDFYRETLGAIVGKDASLVATVEECRASAARTFEDQISRRAAKLREKPTRPPDTLAPPPFVAETVSLVRELLQARSDAVSGGDLDETYDAVGAVLDPAVEACERGAGAIAEALRPEESGGAGPTPATTNAAGTVPPAYTARWAKEAYLLNCLNAMAAALGDFPGASAARDSLNSRVASLADTIADDEAGRILRSSGVAEVRELIALYQGQRTERGAMSRDPALELGVVGSALDKLVDEVSASPEPVPAFDEVLNPRTRVDLRGTYVGKIIEAYTLVYMAVLDPNNGYRDAKSAIRHGPDALGVLLN</sequence>
<evidence type="ECO:0000256" key="8">
    <source>
        <dbReference type="ARBA" id="ARBA00031348"/>
    </source>
</evidence>
<evidence type="ECO:0000256" key="7">
    <source>
        <dbReference type="ARBA" id="ARBA00023136"/>
    </source>
</evidence>
<dbReference type="AlphaFoldDB" id="C1EEF9"/>
<evidence type="ECO:0000256" key="6">
    <source>
        <dbReference type="ARBA" id="ARBA00023034"/>
    </source>
</evidence>
<dbReference type="OrthoDB" id="272987at2759"/>
<proteinExistence type="inferred from homology"/>
<evidence type="ECO:0000259" key="12">
    <source>
        <dbReference type="Pfam" id="PF20653"/>
    </source>
</evidence>
<evidence type="ECO:0000256" key="10">
    <source>
        <dbReference type="SAM" id="MobiDB-lite"/>
    </source>
</evidence>
<dbReference type="Proteomes" id="UP000002009">
    <property type="component" value="Chromosome 11"/>
</dbReference>
<accession>C1EEF9</accession>
<gene>
    <name evidence="13" type="ORF">MICPUN_86194</name>
</gene>
<dbReference type="InterPro" id="IPR010490">
    <property type="entry name" value="COG6"/>
</dbReference>
<dbReference type="GO" id="GO:0000139">
    <property type="term" value="C:Golgi membrane"/>
    <property type="evidence" value="ECO:0007669"/>
    <property type="project" value="UniProtKB-SubCell"/>
</dbReference>
<feature type="compositionally biased region" description="Acidic residues" evidence="10">
    <location>
        <begin position="336"/>
        <end position="345"/>
    </location>
</feature>
<feature type="domain" description="Conserved oligomeric complex COG6 N-terminal" evidence="11">
    <location>
        <begin position="33"/>
        <end position="145"/>
    </location>
</feature>
<dbReference type="RefSeq" id="XP_002504970.1">
    <property type="nucleotide sequence ID" value="XM_002504924.1"/>
</dbReference>
<evidence type="ECO:0000313" key="13">
    <source>
        <dbReference type="EMBL" id="ACO66228.1"/>
    </source>
</evidence>
<feature type="domain" description="Conserved Oligomeric Golgi complex subunit 6 C-terminal" evidence="12">
    <location>
        <begin position="176"/>
        <end position="689"/>
    </location>
</feature>
<dbReference type="KEGG" id="mis:MICPUN_86194"/>
<dbReference type="EMBL" id="CP001330">
    <property type="protein sequence ID" value="ACO66228.1"/>
    <property type="molecule type" value="Genomic_DNA"/>
</dbReference>
<comment type="subunit">
    <text evidence="9">Component of the conserved oligomeric Golgi complex.</text>
</comment>
<feature type="region of interest" description="Disordered" evidence="10">
    <location>
        <begin position="305"/>
        <end position="345"/>
    </location>
</feature>
<dbReference type="InterPro" id="IPR048368">
    <property type="entry name" value="COG6_N"/>
</dbReference>
<organism evidence="13 14">
    <name type="scientific">Micromonas commoda (strain RCC299 / NOUM17 / CCMP2709)</name>
    <name type="common">Picoplanktonic green alga</name>
    <dbReference type="NCBI Taxonomy" id="296587"/>
    <lineage>
        <taxon>Eukaryota</taxon>
        <taxon>Viridiplantae</taxon>
        <taxon>Chlorophyta</taxon>
        <taxon>Mamiellophyceae</taxon>
        <taxon>Mamiellales</taxon>
        <taxon>Mamiellaceae</taxon>
        <taxon>Micromonas</taxon>
    </lineage>
</organism>
<dbReference type="eggNOG" id="KOG3758">
    <property type="taxonomic scope" value="Eukaryota"/>
</dbReference>
<evidence type="ECO:0000256" key="1">
    <source>
        <dbReference type="ARBA" id="ARBA00004395"/>
    </source>
</evidence>
<dbReference type="InterPro" id="IPR048369">
    <property type="entry name" value="COG6_C"/>
</dbReference>
<comment type="similarity">
    <text evidence="2 9">Belongs to the COG6 family.</text>
</comment>
<keyword evidence="6 9" id="KW-0333">Golgi apparatus</keyword>
<evidence type="ECO:0000256" key="2">
    <source>
        <dbReference type="ARBA" id="ARBA00011023"/>
    </source>
</evidence>
<evidence type="ECO:0000256" key="9">
    <source>
        <dbReference type="RuleBase" id="RU365075"/>
    </source>
</evidence>
<dbReference type="GeneID" id="8247693"/>
<dbReference type="GO" id="GO:0006891">
    <property type="term" value="P:intra-Golgi vesicle-mediated transport"/>
    <property type="evidence" value="ECO:0007669"/>
    <property type="project" value="UniProtKB-UniRule"/>
</dbReference>
<keyword evidence="14" id="KW-1185">Reference proteome</keyword>
<dbReference type="OMA" id="HSCLDFF"/>
<evidence type="ECO:0000256" key="5">
    <source>
        <dbReference type="ARBA" id="ARBA00022927"/>
    </source>
</evidence>
<feature type="compositionally biased region" description="Basic and acidic residues" evidence="10">
    <location>
        <begin position="320"/>
        <end position="335"/>
    </location>
</feature>
<dbReference type="PANTHER" id="PTHR21506">
    <property type="entry name" value="COMPONENT OF OLIGOMERIC GOLGI COMPLEX 6"/>
    <property type="match status" value="1"/>
</dbReference>
<dbReference type="FunCoup" id="C1EEF9">
    <property type="interactions" value="1922"/>
</dbReference>
<comment type="function">
    <text evidence="9">Required for normal Golgi function.</text>
</comment>
<evidence type="ECO:0000259" key="11">
    <source>
        <dbReference type="Pfam" id="PF06419"/>
    </source>
</evidence>
<keyword evidence="5 9" id="KW-0653">Protein transport</keyword>
<reference evidence="13 14" key="1">
    <citation type="journal article" date="2009" name="Science">
        <title>Green evolution and dynamic adaptations revealed by genomes of the marine picoeukaryotes Micromonas.</title>
        <authorList>
            <person name="Worden A.Z."/>
            <person name="Lee J.H."/>
            <person name="Mock T."/>
            <person name="Rouze P."/>
            <person name="Simmons M.P."/>
            <person name="Aerts A.L."/>
            <person name="Allen A.E."/>
            <person name="Cuvelier M.L."/>
            <person name="Derelle E."/>
            <person name="Everett M.V."/>
            <person name="Foulon E."/>
            <person name="Grimwood J."/>
            <person name="Gundlach H."/>
            <person name="Henrissat B."/>
            <person name="Napoli C."/>
            <person name="McDonald S.M."/>
            <person name="Parker M.S."/>
            <person name="Rombauts S."/>
            <person name="Salamov A."/>
            <person name="Von Dassow P."/>
            <person name="Badger J.H."/>
            <person name="Coutinho P.M."/>
            <person name="Demir E."/>
            <person name="Dubchak I."/>
            <person name="Gentemann C."/>
            <person name="Eikrem W."/>
            <person name="Gready J.E."/>
            <person name="John U."/>
            <person name="Lanier W."/>
            <person name="Lindquist E.A."/>
            <person name="Lucas S."/>
            <person name="Mayer K.F."/>
            <person name="Moreau H."/>
            <person name="Not F."/>
            <person name="Otillar R."/>
            <person name="Panaud O."/>
            <person name="Pangilinan J."/>
            <person name="Paulsen I."/>
            <person name="Piegu B."/>
            <person name="Poliakov A."/>
            <person name="Robbens S."/>
            <person name="Schmutz J."/>
            <person name="Toulza E."/>
            <person name="Wyss T."/>
            <person name="Zelensky A."/>
            <person name="Zhou K."/>
            <person name="Armbrust E.V."/>
            <person name="Bhattacharya D."/>
            <person name="Goodenough U.W."/>
            <person name="Van de Peer Y."/>
            <person name="Grigoriev I.V."/>
        </authorList>
    </citation>
    <scope>NUCLEOTIDE SEQUENCE [LARGE SCALE GENOMIC DNA]</scope>
    <source>
        <strain evidence="14">RCC299 / NOUM17</strain>
    </source>
</reference>
<keyword evidence="4 9" id="KW-0813">Transport</keyword>
<feature type="compositionally biased region" description="Acidic residues" evidence="10">
    <location>
        <begin position="305"/>
        <end position="319"/>
    </location>
</feature>
<dbReference type="PANTHER" id="PTHR21506:SF0">
    <property type="entry name" value="CONSERVED OLIGOMERIC GOLGI COMPLEX SUBUNIT 6"/>
    <property type="match status" value="1"/>
</dbReference>
<dbReference type="Pfam" id="PF20653">
    <property type="entry name" value="COG6_C"/>
    <property type="match status" value="1"/>
</dbReference>
<dbReference type="SMART" id="SM01087">
    <property type="entry name" value="COG6"/>
    <property type="match status" value="1"/>
</dbReference>
<dbReference type="Pfam" id="PF06419">
    <property type="entry name" value="COG6_N"/>
    <property type="match status" value="1"/>
</dbReference>
<comment type="subcellular location">
    <subcellularLocation>
        <location evidence="1 9">Golgi apparatus membrane</location>
        <topology evidence="1 9">Peripheral membrane protein</topology>
    </subcellularLocation>
</comment>
<dbReference type="InParanoid" id="C1EEF9"/>
<dbReference type="GO" id="GO:0015031">
    <property type="term" value="P:protein transport"/>
    <property type="evidence" value="ECO:0007669"/>
    <property type="project" value="UniProtKB-KW"/>
</dbReference>
<dbReference type="STRING" id="296587.C1EEF9"/>
<evidence type="ECO:0000256" key="3">
    <source>
        <dbReference type="ARBA" id="ARBA00020973"/>
    </source>
</evidence>
<evidence type="ECO:0000313" key="14">
    <source>
        <dbReference type="Proteomes" id="UP000002009"/>
    </source>
</evidence>